<evidence type="ECO:0000256" key="1">
    <source>
        <dbReference type="ARBA" id="ARBA00022527"/>
    </source>
</evidence>
<evidence type="ECO:0000313" key="4">
    <source>
        <dbReference type="Proteomes" id="UP000572635"/>
    </source>
</evidence>
<dbReference type="EMBL" id="JACHDB010000001">
    <property type="protein sequence ID" value="MBB5433777.1"/>
    <property type="molecule type" value="Genomic_DNA"/>
</dbReference>
<organism evidence="3 4">
    <name type="scientific">Nocardiopsis composta</name>
    <dbReference type="NCBI Taxonomy" id="157465"/>
    <lineage>
        <taxon>Bacteria</taxon>
        <taxon>Bacillati</taxon>
        <taxon>Actinomycetota</taxon>
        <taxon>Actinomycetes</taxon>
        <taxon>Streptosporangiales</taxon>
        <taxon>Nocardiopsidaceae</taxon>
        <taxon>Nocardiopsis</taxon>
    </lineage>
</organism>
<name>A0A7W8QNM8_9ACTN</name>
<accession>A0A7W8QNM8</accession>
<reference evidence="3 4" key="1">
    <citation type="submission" date="2020-08" db="EMBL/GenBank/DDBJ databases">
        <title>Sequencing the genomes of 1000 actinobacteria strains.</title>
        <authorList>
            <person name="Klenk H.-P."/>
        </authorList>
    </citation>
    <scope>NUCLEOTIDE SEQUENCE [LARGE SCALE GENOMIC DNA]</scope>
    <source>
        <strain evidence="3 4">DSM 44551</strain>
    </source>
</reference>
<dbReference type="PANTHER" id="PTHR35526:SF3">
    <property type="entry name" value="ANTI-SIGMA-F FACTOR RSBW"/>
    <property type="match status" value="1"/>
</dbReference>
<dbReference type="SUPFAM" id="SSF55874">
    <property type="entry name" value="ATPase domain of HSP90 chaperone/DNA topoisomerase II/histidine kinase"/>
    <property type="match status" value="1"/>
</dbReference>
<dbReference type="InterPro" id="IPR036890">
    <property type="entry name" value="HATPase_C_sf"/>
</dbReference>
<comment type="caution">
    <text evidence="3">The sequence shown here is derived from an EMBL/GenBank/DDBJ whole genome shotgun (WGS) entry which is preliminary data.</text>
</comment>
<dbReference type="AlphaFoldDB" id="A0A7W8QNM8"/>
<keyword evidence="1" id="KW-0418">Kinase</keyword>
<keyword evidence="1" id="KW-0723">Serine/threonine-protein kinase</keyword>
<evidence type="ECO:0000313" key="3">
    <source>
        <dbReference type="EMBL" id="MBB5433777.1"/>
    </source>
</evidence>
<sequence>MGSRTWTTPWGHCMSAKPRSSFSSHPFHSTRWEPRIYPGRLSQASRVRAHIRRDLAGFPDDTVDTVQLCCSELFANAVAYTASGEEGGEVVRRMSLHRPDALRLEVTDGGWTDRRPAVPGDRSDHDWAEAEGQRGLLLLSACAAAWGYFQVLPHSTLNLGLRVWADFPIGPGGVPAGLEHYVFAR</sequence>
<dbReference type="InterPro" id="IPR050267">
    <property type="entry name" value="Anti-sigma-factor_SerPK"/>
</dbReference>
<dbReference type="CDD" id="cd16936">
    <property type="entry name" value="HATPase_RsbW-like"/>
    <property type="match status" value="1"/>
</dbReference>
<keyword evidence="4" id="KW-1185">Reference proteome</keyword>
<dbReference type="Proteomes" id="UP000572635">
    <property type="component" value="Unassembled WGS sequence"/>
</dbReference>
<proteinExistence type="predicted"/>
<dbReference type="GO" id="GO:0004674">
    <property type="term" value="F:protein serine/threonine kinase activity"/>
    <property type="evidence" value="ECO:0007669"/>
    <property type="project" value="UniProtKB-KW"/>
</dbReference>
<dbReference type="InterPro" id="IPR003594">
    <property type="entry name" value="HATPase_dom"/>
</dbReference>
<feature type="domain" description="Histidine kinase/HSP90-like ATPase" evidence="2">
    <location>
        <begin position="41"/>
        <end position="141"/>
    </location>
</feature>
<dbReference type="Gene3D" id="3.30.565.10">
    <property type="entry name" value="Histidine kinase-like ATPase, C-terminal domain"/>
    <property type="match status" value="1"/>
</dbReference>
<dbReference type="PANTHER" id="PTHR35526">
    <property type="entry name" value="ANTI-SIGMA-F FACTOR RSBW-RELATED"/>
    <property type="match status" value="1"/>
</dbReference>
<protein>
    <submittedName>
        <fullName evidence="3">Anti-sigma regulatory factor (Ser/Thr protein kinase)</fullName>
    </submittedName>
</protein>
<evidence type="ECO:0000259" key="2">
    <source>
        <dbReference type="Pfam" id="PF13581"/>
    </source>
</evidence>
<dbReference type="Pfam" id="PF13581">
    <property type="entry name" value="HATPase_c_2"/>
    <property type="match status" value="1"/>
</dbReference>
<keyword evidence="1" id="KW-0808">Transferase</keyword>
<gene>
    <name evidence="3" type="ORF">HDA36_003861</name>
</gene>